<proteinExistence type="predicted"/>
<accession>A0ABS7AYA0</accession>
<dbReference type="Gene3D" id="1.25.40.10">
    <property type="entry name" value="Tetratricopeptide repeat domain"/>
    <property type="match status" value="2"/>
</dbReference>
<organism evidence="2 3">
    <name type="scientific">Actinoplanes hulinensis</name>
    <dbReference type="NCBI Taxonomy" id="1144547"/>
    <lineage>
        <taxon>Bacteria</taxon>
        <taxon>Bacillati</taxon>
        <taxon>Actinomycetota</taxon>
        <taxon>Actinomycetes</taxon>
        <taxon>Micromonosporales</taxon>
        <taxon>Micromonosporaceae</taxon>
        <taxon>Actinoplanes</taxon>
    </lineage>
</organism>
<dbReference type="RefSeq" id="WP_220142926.1">
    <property type="nucleotide sequence ID" value="NZ_JAHXZI010000003.1"/>
</dbReference>
<sequence>MCPPPVAGAHPRCGRRHADTIRNVEPGGAGRQDRGAGGPMPDVYDDGVANCLRLLRQAMARNDRAAVATAVDGLRFVTVRAGSSHPHRGIFLTNVSSGLVLRYRLSQDVSDLDEAIGAGLGALATNAVPEPQRGALVAQLNRVQTQRIELHGLPDDLTGAVRVFRAAVDGVRDPATHLARYLVAKALIIQHEQTGPDSRGLDDAIDLMDGIVAATGADEMIRVAALTGSTNGRRMRFETRGDRADLSRAIETAREAAHARGQTAENQVTGLSNLSTILRLNALYGAEADITEAVDAGRRAAALSPDPSRRVEVIANLGIVLRTHFELRADAASLNEAIKLLRGADRTAPPDHSDRPRWLCHLAIALLQRFLQLGEPADLDDAIGCGDDALAKGPEGHHDRLAMLDLLSCAYLVRFRDSGVPGDLGESVRRATEAVDSSPRNHPQRPGYVGNLSIVARSQFTVTRHRPDLDTAIRYGREAYATIRPGHAARPAVLVNLCEGLLARFDDTLHGPDIDESVQVGEEAVRITARDHPSRAGALDSLASARQRRFRHRAARADADRACEAWDEAAGSPTGNARTRILAAYEAAELCASSDWRSWPQVLTRFASAVHLLPLLGWRGVSRAGQDRALAAWPSVGRDAAACAVLVADPARSVALLEQGRTVRWTQLLELRTDLDALSRTVPRVASRLDEIRRELDRPPVQVPQGH</sequence>
<keyword evidence="3" id="KW-1185">Reference proteome</keyword>
<protein>
    <recommendedName>
        <fullName evidence="4">Tetratricopeptide repeat protein</fullName>
    </recommendedName>
</protein>
<gene>
    <name evidence="2" type="ORF">KZ829_06465</name>
</gene>
<comment type="caution">
    <text evidence="2">The sequence shown here is derived from an EMBL/GenBank/DDBJ whole genome shotgun (WGS) entry which is preliminary data.</text>
</comment>
<reference evidence="2 3" key="1">
    <citation type="journal article" date="2013" name="Antonie Van Leeuwenhoek">
        <title>Actinoplanes hulinensis sp. nov., a novel actinomycete isolated from soybean root (Glycine max (L.) Merr).</title>
        <authorList>
            <person name="Shen Y."/>
            <person name="Liu C."/>
            <person name="Wang X."/>
            <person name="Zhao J."/>
            <person name="Jia F."/>
            <person name="Zhang Y."/>
            <person name="Wang L."/>
            <person name="Yang D."/>
            <person name="Xiang W."/>
        </authorList>
    </citation>
    <scope>NUCLEOTIDE SEQUENCE [LARGE SCALE GENOMIC DNA]</scope>
    <source>
        <strain evidence="2 3">NEAU-M9</strain>
    </source>
</reference>
<evidence type="ECO:0008006" key="4">
    <source>
        <dbReference type="Google" id="ProtNLM"/>
    </source>
</evidence>
<feature type="compositionally biased region" description="Gly residues" evidence="1">
    <location>
        <begin position="27"/>
        <end position="38"/>
    </location>
</feature>
<dbReference type="Proteomes" id="UP001519863">
    <property type="component" value="Unassembled WGS sequence"/>
</dbReference>
<feature type="region of interest" description="Disordered" evidence="1">
    <location>
        <begin position="21"/>
        <end position="42"/>
    </location>
</feature>
<dbReference type="EMBL" id="JAHXZI010000003">
    <property type="protein sequence ID" value="MBW6433386.1"/>
    <property type="molecule type" value="Genomic_DNA"/>
</dbReference>
<dbReference type="InterPro" id="IPR011990">
    <property type="entry name" value="TPR-like_helical_dom_sf"/>
</dbReference>
<name>A0ABS7AYA0_9ACTN</name>
<evidence type="ECO:0000256" key="1">
    <source>
        <dbReference type="SAM" id="MobiDB-lite"/>
    </source>
</evidence>
<evidence type="ECO:0000313" key="3">
    <source>
        <dbReference type="Proteomes" id="UP001519863"/>
    </source>
</evidence>
<evidence type="ECO:0000313" key="2">
    <source>
        <dbReference type="EMBL" id="MBW6433386.1"/>
    </source>
</evidence>